<proteinExistence type="predicted"/>
<dbReference type="PANTHER" id="PTHR10694:SF33">
    <property type="entry name" value="LYSINE-SPECIFIC DEMETHYLASE 5"/>
    <property type="match status" value="1"/>
</dbReference>
<dbReference type="OrthoDB" id="1678912at2759"/>
<dbReference type="Proteomes" id="UP000711488">
    <property type="component" value="Unassembled WGS sequence"/>
</dbReference>
<evidence type="ECO:0000313" key="11">
    <source>
        <dbReference type="EMBL" id="KAA0199715.1"/>
    </source>
</evidence>
<feature type="compositionally biased region" description="Low complexity" evidence="9">
    <location>
        <begin position="687"/>
        <end position="717"/>
    </location>
</feature>
<keyword evidence="7" id="KW-0539">Nucleus</keyword>
<dbReference type="Pfam" id="PF02373">
    <property type="entry name" value="JmjC"/>
    <property type="match status" value="1"/>
</dbReference>
<dbReference type="Pfam" id="PF02928">
    <property type="entry name" value="zf-C5HC2"/>
    <property type="match status" value="1"/>
</dbReference>
<dbReference type="SUPFAM" id="SSF57903">
    <property type="entry name" value="FYVE/PHD zinc finger"/>
    <property type="match status" value="1"/>
</dbReference>
<name>A0A6A0H5G7_HYAAZ</name>
<dbReference type="InterPro" id="IPR004198">
    <property type="entry name" value="Znf_C5HC2"/>
</dbReference>
<keyword evidence="8" id="KW-0175">Coiled coil</keyword>
<dbReference type="SMART" id="SM00558">
    <property type="entry name" value="JmjC"/>
    <property type="match status" value="1"/>
</dbReference>
<evidence type="ECO:0000256" key="2">
    <source>
        <dbReference type="ARBA" id="ARBA00022723"/>
    </source>
</evidence>
<feature type="region of interest" description="Disordered" evidence="9">
    <location>
        <begin position="687"/>
        <end position="739"/>
    </location>
</feature>
<feature type="coiled-coil region" evidence="8">
    <location>
        <begin position="583"/>
        <end position="628"/>
    </location>
</feature>
<dbReference type="InterPro" id="IPR013637">
    <property type="entry name" value="Lys_sp_deMease-like_dom"/>
</dbReference>
<dbReference type="PROSITE" id="PS51184">
    <property type="entry name" value="JMJC"/>
    <property type="match status" value="1"/>
</dbReference>
<keyword evidence="5" id="KW-0560">Oxidoreductase</keyword>
<dbReference type="Pfam" id="PF08429">
    <property type="entry name" value="PLU-1"/>
    <property type="match status" value="3"/>
</dbReference>
<keyword evidence="6" id="KW-0408">Iron</keyword>
<dbReference type="GO" id="GO:0034647">
    <property type="term" value="F:histone H3K4me/H3K4me2/H3K4me3 demethylase activity"/>
    <property type="evidence" value="ECO:0007669"/>
    <property type="project" value="TreeGrafter"/>
</dbReference>
<evidence type="ECO:0000256" key="7">
    <source>
        <dbReference type="ARBA" id="ARBA00023242"/>
    </source>
</evidence>
<keyword evidence="2" id="KW-0479">Metal-binding</keyword>
<feature type="compositionally biased region" description="Basic and acidic residues" evidence="9">
    <location>
        <begin position="455"/>
        <end position="467"/>
    </location>
</feature>
<dbReference type="AlphaFoldDB" id="A0A6A0H5G7"/>
<keyword evidence="5" id="KW-0223">Dioxygenase</keyword>
<dbReference type="InterPro" id="IPR003347">
    <property type="entry name" value="JmjC_dom"/>
</dbReference>
<comment type="subcellular location">
    <subcellularLocation>
        <location evidence="1">Nucleus</location>
    </subcellularLocation>
</comment>
<evidence type="ECO:0000256" key="3">
    <source>
        <dbReference type="ARBA" id="ARBA00022737"/>
    </source>
</evidence>
<dbReference type="EMBL" id="JQDR03006753">
    <property type="protein sequence ID" value="KAA0199715.1"/>
    <property type="molecule type" value="Genomic_DNA"/>
</dbReference>
<accession>A0A6A0H5G7</accession>
<keyword evidence="3" id="KW-0677">Repeat</keyword>
<organism evidence="11">
    <name type="scientific">Hyalella azteca</name>
    <name type="common">Amphipod</name>
    <dbReference type="NCBI Taxonomy" id="294128"/>
    <lineage>
        <taxon>Eukaryota</taxon>
        <taxon>Metazoa</taxon>
        <taxon>Ecdysozoa</taxon>
        <taxon>Arthropoda</taxon>
        <taxon>Crustacea</taxon>
        <taxon>Multicrustacea</taxon>
        <taxon>Malacostraca</taxon>
        <taxon>Eumalacostraca</taxon>
        <taxon>Peracarida</taxon>
        <taxon>Amphipoda</taxon>
        <taxon>Senticaudata</taxon>
        <taxon>Talitrida</taxon>
        <taxon>Talitroidea</taxon>
        <taxon>Hyalellidae</taxon>
        <taxon>Hyalella</taxon>
    </lineage>
</organism>
<dbReference type="SUPFAM" id="SSF51197">
    <property type="entry name" value="Clavaminate synthase-like"/>
    <property type="match status" value="1"/>
</dbReference>
<dbReference type="InterPro" id="IPR048615">
    <property type="entry name" value="KDM5_C-hel"/>
</dbReference>
<keyword evidence="4" id="KW-0156">Chromatin regulator</keyword>
<feature type="compositionally biased region" description="Acidic residues" evidence="9">
    <location>
        <begin position="499"/>
        <end position="511"/>
    </location>
</feature>
<reference evidence="11" key="3">
    <citation type="submission" date="2019-06" db="EMBL/GenBank/DDBJ databases">
        <authorList>
            <person name="Poynton C."/>
            <person name="Hasenbein S."/>
            <person name="Benoit J.B."/>
            <person name="Sepulveda M.S."/>
            <person name="Poelchau M.F."/>
            <person name="Murali S.C."/>
            <person name="Chen S."/>
            <person name="Glastad K.M."/>
            <person name="Werren J.H."/>
            <person name="Vineis J.H."/>
            <person name="Bowen J.L."/>
            <person name="Friedrich M."/>
            <person name="Jones J."/>
            <person name="Robertson H.M."/>
            <person name="Feyereisen R."/>
            <person name="Mechler-Hickson A."/>
            <person name="Mathers N."/>
            <person name="Lee C.E."/>
            <person name="Colbourne J.K."/>
            <person name="Biales A."/>
            <person name="Johnston J.S."/>
            <person name="Wellborn G.A."/>
            <person name="Rosendale A.J."/>
            <person name="Cridge A.G."/>
            <person name="Munoz-Torres M.C."/>
            <person name="Bain P.A."/>
            <person name="Manny A.R."/>
            <person name="Major K.M."/>
            <person name="Lambert F.N."/>
            <person name="Vulpe C.D."/>
            <person name="Tuck P."/>
            <person name="Blalock B.J."/>
            <person name="Lin Y.-Y."/>
            <person name="Smith M.E."/>
            <person name="Ochoa-Acuna H."/>
            <person name="Chen M.-J.M."/>
            <person name="Childers C.P."/>
            <person name="Qu J."/>
            <person name="Dugan S."/>
            <person name="Lee S.L."/>
            <person name="Chao H."/>
            <person name="Dinh H."/>
            <person name="Han Y."/>
            <person name="Doddapaneni H."/>
            <person name="Worley K.C."/>
            <person name="Muzny D.M."/>
            <person name="Gibbs R.A."/>
            <person name="Richards S."/>
        </authorList>
    </citation>
    <scope>NUCLEOTIDE SEQUENCE</scope>
    <source>
        <strain evidence="11">HAZT.00-mixed</strain>
        <tissue evidence="11">Whole organism</tissue>
    </source>
</reference>
<comment type="caution">
    <text evidence="11">The sequence shown here is derived from an EMBL/GenBank/DDBJ whole genome shotgun (WGS) entry which is preliminary data.</text>
</comment>
<evidence type="ECO:0000256" key="4">
    <source>
        <dbReference type="ARBA" id="ARBA00022853"/>
    </source>
</evidence>
<feature type="domain" description="JmjC" evidence="10">
    <location>
        <begin position="11"/>
        <end position="177"/>
    </location>
</feature>
<reference evidence="11" key="1">
    <citation type="submission" date="2014-08" db="EMBL/GenBank/DDBJ databases">
        <authorList>
            <person name="Murali S."/>
            <person name="Richards S."/>
            <person name="Bandaranaike D."/>
            <person name="Bellair M."/>
            <person name="Blankenburg K."/>
            <person name="Chao H."/>
            <person name="Dinh H."/>
            <person name="Doddapaneni H."/>
            <person name="Dugan-Rocha S."/>
            <person name="Elkadiri S."/>
            <person name="Gnanaolivu R."/>
            <person name="Hughes D."/>
            <person name="Lee S."/>
            <person name="Li M."/>
            <person name="Ming W."/>
            <person name="Munidasa M."/>
            <person name="Muniz J."/>
            <person name="Nguyen L."/>
            <person name="Osuji N."/>
            <person name="Pu L.-L."/>
            <person name="Puazo M."/>
            <person name="Skinner E."/>
            <person name="Qu C."/>
            <person name="Quiroz J."/>
            <person name="Raj R."/>
            <person name="Weissenberger G."/>
            <person name="Xin Y."/>
            <person name="Zou X."/>
            <person name="Han Y."/>
            <person name="Worley K."/>
            <person name="Muzny D."/>
            <person name="Gibbs R."/>
        </authorList>
    </citation>
    <scope>NUCLEOTIDE SEQUENCE</scope>
    <source>
        <strain evidence="11">HAZT.00-mixed</strain>
        <tissue evidence="11">Whole organism</tissue>
    </source>
</reference>
<evidence type="ECO:0000259" key="10">
    <source>
        <dbReference type="PROSITE" id="PS51184"/>
    </source>
</evidence>
<gene>
    <name evidence="11" type="ORF">HAZT_HAZT010386</name>
</gene>
<dbReference type="InterPro" id="IPR011011">
    <property type="entry name" value="Znf_FYVE_PHD"/>
</dbReference>
<dbReference type="GO" id="GO:0000785">
    <property type="term" value="C:chromatin"/>
    <property type="evidence" value="ECO:0007669"/>
    <property type="project" value="TreeGrafter"/>
</dbReference>
<protein>
    <recommendedName>
        <fullName evidence="10">JmjC domain-containing protein</fullName>
    </recommendedName>
</protein>
<evidence type="ECO:0000256" key="6">
    <source>
        <dbReference type="ARBA" id="ARBA00023004"/>
    </source>
</evidence>
<dbReference type="GO" id="GO:0046872">
    <property type="term" value="F:metal ion binding"/>
    <property type="evidence" value="ECO:0007669"/>
    <property type="project" value="UniProtKB-KW"/>
</dbReference>
<evidence type="ECO:0000256" key="9">
    <source>
        <dbReference type="SAM" id="MobiDB-lite"/>
    </source>
</evidence>
<reference evidence="11" key="2">
    <citation type="journal article" date="2018" name="Environ. Sci. Technol.">
        <title>The Toxicogenome of Hyalella azteca: A Model for Sediment Ecotoxicology and Evolutionary Toxicology.</title>
        <authorList>
            <person name="Poynton H.C."/>
            <person name="Hasenbein S."/>
            <person name="Benoit J.B."/>
            <person name="Sepulveda M.S."/>
            <person name="Poelchau M.F."/>
            <person name="Hughes D.S.T."/>
            <person name="Murali S.C."/>
            <person name="Chen S."/>
            <person name="Glastad K.M."/>
            <person name="Goodisman M.A.D."/>
            <person name="Werren J.H."/>
            <person name="Vineis J.H."/>
            <person name="Bowen J.L."/>
            <person name="Friedrich M."/>
            <person name="Jones J."/>
            <person name="Robertson H.M."/>
            <person name="Feyereisen R."/>
            <person name="Mechler-Hickson A."/>
            <person name="Mathers N."/>
            <person name="Lee C.E."/>
            <person name="Colbourne J.K."/>
            <person name="Biales A."/>
            <person name="Johnston J.S."/>
            <person name="Wellborn G.A."/>
            <person name="Rosendale A.J."/>
            <person name="Cridge A.G."/>
            <person name="Munoz-Torres M.C."/>
            <person name="Bain P.A."/>
            <person name="Manny A.R."/>
            <person name="Major K.M."/>
            <person name="Lambert F.N."/>
            <person name="Vulpe C.D."/>
            <person name="Tuck P."/>
            <person name="Blalock B.J."/>
            <person name="Lin Y.Y."/>
            <person name="Smith M.E."/>
            <person name="Ochoa-Acuna H."/>
            <person name="Chen M.M."/>
            <person name="Childers C.P."/>
            <person name="Qu J."/>
            <person name="Dugan S."/>
            <person name="Lee S.L."/>
            <person name="Chao H."/>
            <person name="Dinh H."/>
            <person name="Han Y."/>
            <person name="Doddapaneni H."/>
            <person name="Worley K.C."/>
            <person name="Muzny D.M."/>
            <person name="Gibbs R.A."/>
            <person name="Richards S."/>
        </authorList>
    </citation>
    <scope>NUCLEOTIDE SEQUENCE</scope>
    <source>
        <strain evidence="11">HAZT.00-mixed</strain>
        <tissue evidence="11">Whole organism</tissue>
    </source>
</reference>
<dbReference type="GO" id="GO:0005634">
    <property type="term" value="C:nucleus"/>
    <property type="evidence" value="ECO:0007669"/>
    <property type="project" value="UniProtKB-SubCell"/>
</dbReference>
<evidence type="ECO:0000256" key="1">
    <source>
        <dbReference type="ARBA" id="ARBA00004123"/>
    </source>
</evidence>
<sequence>MAATWRGEWHVYANDSWNLNNLPVQEGSVLAHIGCDISGMKVPWMYVGMCFSTFCWHNEDHWSYSINYLHWGEPKTWYGVPGGEAEKFEACMKSAAPELFESQPDLLHQLVTIMNPNILMRDDVPIVRCDQHAGEFVITFPRSYHAGFNQGYNFAEAVNFAPPDWLAIGRECIDHYSKLKRYCVFSHDELVCKMASSPESLELTVAAATYQDLLKMVDGEKRQRKALLQWGVKAAERDAFELLPDDERQCEFCKTTCFLSAVTCSCCPSKLVCLRHHKSLCDCPASQHVLRYRYTLDELPPMLQQLKQRAESFDHWASEVKRALEVKKPQEKLELDELRALVTTAEERRFPDNELLGALLAAVAEADKCAAVAAHLNAKKVRTRTRGSGDPKSRLTLEELQLFYDQICSLACSIKEGEGVKEILDTVVDYQRKAAEALVESDRWLAEYVMREDETSDAKSQHELDAKKSKRKKKPLANTKEDADAKEVDSKEEIKNEDEKEDGDKVDETDDDSVHSEHLSELLETGLGLDIELPELARLRHRLQKVQWLEEVQDTLDCENTVTADTVRALLNKSHQLPPHRRVESTRVALQQLCNDIEEYDARAAALLASKQSTLQEAEQMLQEAGRVRAHLPAVISLRDAVKKAREWKARAAAACSKCRAPSSANNDVTDDAAIGDDVCGNAVTNGTSNGTGSDNTGATNCTEASSNGTNNSAANAPETNEGNADAPRSASEGSLAEHVVPSAPMLEVVEALVHRARPIPLHLPELHLLEEEAAAAHLWLEKTARIFLKKNSTFSLIEVLVPRTEVGVIGSNKRKRFKKDELTTVQQAAALLDITALQAANPARLVKAYKDCEEREVKAMRAVRCHKRTQREDSSAEESICTCHKPPTEDMILCALCSHSYHGEWRPLILLWL</sequence>
<dbReference type="Pfam" id="PF21323">
    <property type="entry name" value="KDM5_C-hel"/>
    <property type="match status" value="1"/>
</dbReference>
<dbReference type="Gene3D" id="2.60.120.650">
    <property type="entry name" value="Cupin"/>
    <property type="match status" value="1"/>
</dbReference>
<evidence type="ECO:0000256" key="8">
    <source>
        <dbReference type="SAM" id="Coils"/>
    </source>
</evidence>
<dbReference type="GO" id="GO:0006355">
    <property type="term" value="P:regulation of DNA-templated transcription"/>
    <property type="evidence" value="ECO:0007669"/>
    <property type="project" value="TreeGrafter"/>
</dbReference>
<dbReference type="PANTHER" id="PTHR10694">
    <property type="entry name" value="LYSINE-SPECIFIC DEMETHYLASE"/>
    <property type="match status" value="1"/>
</dbReference>
<feature type="compositionally biased region" description="Basic and acidic residues" evidence="9">
    <location>
        <begin position="479"/>
        <end position="498"/>
    </location>
</feature>
<feature type="region of interest" description="Disordered" evidence="9">
    <location>
        <begin position="455"/>
        <end position="519"/>
    </location>
</feature>
<evidence type="ECO:0000256" key="5">
    <source>
        <dbReference type="ARBA" id="ARBA00022964"/>
    </source>
</evidence>